<evidence type="ECO:0000313" key="2">
    <source>
        <dbReference type="Proteomes" id="UP001162060"/>
    </source>
</evidence>
<protein>
    <submittedName>
        <fullName evidence="1">Uncharacterized protein</fullName>
    </submittedName>
</protein>
<name>A0AAV1TE06_9STRA</name>
<comment type="caution">
    <text evidence="1">The sequence shown here is derived from an EMBL/GenBank/DDBJ whole genome shotgun (WGS) entry which is preliminary data.</text>
</comment>
<evidence type="ECO:0000313" key="1">
    <source>
        <dbReference type="EMBL" id="CAK7912316.1"/>
    </source>
</evidence>
<dbReference type="EMBL" id="CAKLBY020000039">
    <property type="protein sequence ID" value="CAK7912316.1"/>
    <property type="molecule type" value="Genomic_DNA"/>
</dbReference>
<dbReference type="AlphaFoldDB" id="A0AAV1TE06"/>
<organism evidence="1 2">
    <name type="scientific">Peronospora matthiolae</name>
    <dbReference type="NCBI Taxonomy" id="2874970"/>
    <lineage>
        <taxon>Eukaryota</taxon>
        <taxon>Sar</taxon>
        <taxon>Stramenopiles</taxon>
        <taxon>Oomycota</taxon>
        <taxon>Peronosporomycetes</taxon>
        <taxon>Peronosporales</taxon>
        <taxon>Peronosporaceae</taxon>
        <taxon>Peronospora</taxon>
    </lineage>
</organism>
<dbReference type="Proteomes" id="UP001162060">
    <property type="component" value="Unassembled WGS sequence"/>
</dbReference>
<accession>A0AAV1TE06</accession>
<proteinExistence type="predicted"/>
<sequence length="40" mass="4587">MRFFRGGWRSRPPIVGSDSTGKTRTHLYIVGRGLLLTHLF</sequence>
<gene>
    <name evidence="1" type="ORF">PM001_LOCUS4530</name>
</gene>
<reference evidence="1" key="1">
    <citation type="submission" date="2024-01" db="EMBL/GenBank/DDBJ databases">
        <authorList>
            <person name="Webb A."/>
        </authorList>
    </citation>
    <scope>NUCLEOTIDE SEQUENCE</scope>
    <source>
        <strain evidence="1">Pm1</strain>
    </source>
</reference>